<dbReference type="EMBL" id="CABFNS010000762">
    <property type="protein sequence ID" value="VUC27086.1"/>
    <property type="molecule type" value="Genomic_DNA"/>
</dbReference>
<dbReference type="Pfam" id="PF00188">
    <property type="entry name" value="CAP"/>
    <property type="match status" value="1"/>
</dbReference>
<dbReference type="InterPro" id="IPR014044">
    <property type="entry name" value="CAP_dom"/>
</dbReference>
<organism evidence="3 4">
    <name type="scientific">Bionectria ochroleuca</name>
    <name type="common">Gliocladium roseum</name>
    <dbReference type="NCBI Taxonomy" id="29856"/>
    <lineage>
        <taxon>Eukaryota</taxon>
        <taxon>Fungi</taxon>
        <taxon>Dikarya</taxon>
        <taxon>Ascomycota</taxon>
        <taxon>Pezizomycotina</taxon>
        <taxon>Sordariomycetes</taxon>
        <taxon>Hypocreomycetidae</taxon>
        <taxon>Hypocreales</taxon>
        <taxon>Bionectriaceae</taxon>
        <taxon>Clonostachys</taxon>
    </lineage>
</organism>
<sequence>MAPYWIKLLLSFLTLWGLAVAQNNNNDINQAVGMMNQARQARGLKPLVWSNDLANGAYYWAGQMATGAVGFAHAPGQYRPNQGETLYERQSTQCDAYYDNPLRTATTA</sequence>
<dbReference type="SUPFAM" id="SSF55797">
    <property type="entry name" value="PR-1-like"/>
    <property type="match status" value="1"/>
</dbReference>
<evidence type="ECO:0000313" key="3">
    <source>
        <dbReference type="EMBL" id="VUC27086.1"/>
    </source>
</evidence>
<name>A0ABY6U7L0_BIOOC</name>
<dbReference type="Proteomes" id="UP000766486">
    <property type="component" value="Unassembled WGS sequence"/>
</dbReference>
<comment type="caution">
    <text evidence="3">The sequence shown here is derived from an EMBL/GenBank/DDBJ whole genome shotgun (WGS) entry which is preliminary data.</text>
</comment>
<reference evidence="3 4" key="1">
    <citation type="submission" date="2019-06" db="EMBL/GenBank/DDBJ databases">
        <authorList>
            <person name="Broberg M."/>
        </authorList>
    </citation>
    <scope>NUCLEOTIDE SEQUENCE [LARGE SCALE GENOMIC DNA]</scope>
</reference>
<evidence type="ECO:0000313" key="4">
    <source>
        <dbReference type="Proteomes" id="UP000766486"/>
    </source>
</evidence>
<dbReference type="Gene3D" id="3.40.33.10">
    <property type="entry name" value="CAP"/>
    <property type="match status" value="1"/>
</dbReference>
<gene>
    <name evidence="3" type="ORF">CLO192961_LOCUS204183</name>
</gene>
<feature type="domain" description="SCP" evidence="2">
    <location>
        <begin position="33"/>
        <end position="90"/>
    </location>
</feature>
<dbReference type="InterPro" id="IPR035940">
    <property type="entry name" value="CAP_sf"/>
</dbReference>
<keyword evidence="1" id="KW-0732">Signal</keyword>
<keyword evidence="4" id="KW-1185">Reference proteome</keyword>
<accession>A0ABY6U7L0</accession>
<protein>
    <recommendedName>
        <fullName evidence="2">SCP domain-containing protein</fullName>
    </recommendedName>
</protein>
<feature type="chain" id="PRO_5046172600" description="SCP domain-containing protein" evidence="1">
    <location>
        <begin position="22"/>
        <end position="108"/>
    </location>
</feature>
<feature type="signal peptide" evidence="1">
    <location>
        <begin position="1"/>
        <end position="21"/>
    </location>
</feature>
<evidence type="ECO:0000259" key="2">
    <source>
        <dbReference type="Pfam" id="PF00188"/>
    </source>
</evidence>
<proteinExistence type="predicted"/>
<evidence type="ECO:0000256" key="1">
    <source>
        <dbReference type="SAM" id="SignalP"/>
    </source>
</evidence>